<evidence type="ECO:0000256" key="1">
    <source>
        <dbReference type="SAM" id="Phobius"/>
    </source>
</evidence>
<feature type="transmembrane region" description="Helical" evidence="1">
    <location>
        <begin position="44"/>
        <end position="64"/>
    </location>
</feature>
<keyword evidence="1" id="KW-1133">Transmembrane helix</keyword>
<dbReference type="eggNOG" id="ENOG5032ZXS">
    <property type="taxonomic scope" value="Bacteria"/>
</dbReference>
<dbReference type="RefSeq" id="WP_035600393.1">
    <property type="nucleotide sequence ID" value="NZ_ARYM01000019.1"/>
</dbReference>
<comment type="caution">
    <text evidence="2">The sequence shown here is derived from an EMBL/GenBank/DDBJ whole genome shotgun (WGS) entry which is preliminary data.</text>
</comment>
<proteinExistence type="predicted"/>
<dbReference type="PATRIC" id="fig|1280954.3.peg.3008"/>
<protein>
    <recommendedName>
        <fullName evidence="4">Transmembrane protein</fullName>
    </recommendedName>
</protein>
<evidence type="ECO:0008006" key="4">
    <source>
        <dbReference type="Google" id="ProtNLM"/>
    </source>
</evidence>
<feature type="transmembrane region" description="Helical" evidence="1">
    <location>
        <begin position="12"/>
        <end position="32"/>
    </location>
</feature>
<dbReference type="Proteomes" id="UP000027100">
    <property type="component" value="Unassembled WGS sequence"/>
</dbReference>
<gene>
    <name evidence="2" type="ORF">HPO_14861</name>
</gene>
<dbReference type="EMBL" id="ARYM01000019">
    <property type="protein sequence ID" value="KCZ97470.1"/>
    <property type="molecule type" value="Genomic_DNA"/>
</dbReference>
<accession>A0A062V626</accession>
<name>A0A062V626_9PROT</name>
<keyword evidence="3" id="KW-1185">Reference proteome</keyword>
<dbReference type="AlphaFoldDB" id="A0A062V626"/>
<dbReference type="OrthoDB" id="9812802at2"/>
<organism evidence="2 3">
    <name type="scientific">Hyphomonas polymorpha PS728</name>
    <dbReference type="NCBI Taxonomy" id="1280954"/>
    <lineage>
        <taxon>Bacteria</taxon>
        <taxon>Pseudomonadati</taxon>
        <taxon>Pseudomonadota</taxon>
        <taxon>Alphaproteobacteria</taxon>
        <taxon>Hyphomonadales</taxon>
        <taxon>Hyphomonadaceae</taxon>
        <taxon>Hyphomonas</taxon>
    </lineage>
</organism>
<keyword evidence="1" id="KW-0472">Membrane</keyword>
<sequence length="74" mass="8416">MNWNKLIRQGHRWVSIIFTLLVTGLFAAQGFGYQPAEWVFLTPLAPLALLVLSGLYLFVLPYVMGGRRRKPSPQ</sequence>
<reference evidence="2 3" key="1">
    <citation type="journal article" date="2014" name="Antonie Van Leeuwenhoek">
        <title>Hyphomonas beringensis sp. nov. and Hyphomonas chukchiensis sp. nov., isolated from surface seawater of the Bering Sea and Chukchi Sea.</title>
        <authorList>
            <person name="Li C."/>
            <person name="Lai Q."/>
            <person name="Li G."/>
            <person name="Dong C."/>
            <person name="Wang J."/>
            <person name="Liao Y."/>
            <person name="Shao Z."/>
        </authorList>
    </citation>
    <scope>NUCLEOTIDE SEQUENCE [LARGE SCALE GENOMIC DNA]</scope>
    <source>
        <strain evidence="2 3">PS728</strain>
    </source>
</reference>
<dbReference type="STRING" id="1280954.HPO_14861"/>
<evidence type="ECO:0000313" key="3">
    <source>
        <dbReference type="Proteomes" id="UP000027100"/>
    </source>
</evidence>
<keyword evidence="1" id="KW-0812">Transmembrane</keyword>
<evidence type="ECO:0000313" key="2">
    <source>
        <dbReference type="EMBL" id="KCZ97470.1"/>
    </source>
</evidence>